<organism evidence="3 4">
    <name type="scientific">Amycolatopsis balhimycina DSM 5908</name>
    <dbReference type="NCBI Taxonomy" id="1081091"/>
    <lineage>
        <taxon>Bacteria</taxon>
        <taxon>Bacillati</taxon>
        <taxon>Actinomycetota</taxon>
        <taxon>Actinomycetes</taxon>
        <taxon>Pseudonocardiales</taxon>
        <taxon>Pseudonocardiaceae</taxon>
        <taxon>Amycolatopsis</taxon>
    </lineage>
</organism>
<dbReference type="RefSeq" id="WP_020639562.1">
    <property type="nucleotide sequence ID" value="NZ_QHHU01000018.1"/>
</dbReference>
<dbReference type="OrthoDB" id="3457164at2"/>
<dbReference type="Proteomes" id="UP000286716">
    <property type="component" value="Unassembled WGS sequence"/>
</dbReference>
<dbReference type="PANTHER" id="PTHR43244">
    <property type="match status" value="1"/>
</dbReference>
<evidence type="ECO:0000313" key="4">
    <source>
        <dbReference type="Proteomes" id="UP000286716"/>
    </source>
</evidence>
<reference evidence="3 4" key="1">
    <citation type="submission" date="2018-05" db="EMBL/GenBank/DDBJ databases">
        <title>Evolution of GPA BGCs.</title>
        <authorList>
            <person name="Waglechner N."/>
            <person name="Wright G.D."/>
        </authorList>
    </citation>
    <scope>NUCLEOTIDE SEQUENCE [LARGE SCALE GENOMIC DNA]</scope>
    <source>
        <strain evidence="3 4">DSM 5908</strain>
    </source>
</reference>
<dbReference type="Pfam" id="PF00296">
    <property type="entry name" value="Bac_luciferase"/>
    <property type="match status" value="1"/>
</dbReference>
<protein>
    <submittedName>
        <fullName evidence="3">LLM class flavin-dependent oxidoreductase</fullName>
    </submittedName>
</protein>
<gene>
    <name evidence="3" type="ORF">DMA12_15130</name>
</gene>
<dbReference type="EMBL" id="QHHU01000018">
    <property type="protein sequence ID" value="RSM44874.1"/>
    <property type="molecule type" value="Genomic_DNA"/>
</dbReference>
<dbReference type="AlphaFoldDB" id="A0A428WP92"/>
<dbReference type="InterPro" id="IPR011251">
    <property type="entry name" value="Luciferase-like_dom"/>
</dbReference>
<dbReference type="CDD" id="cd01097">
    <property type="entry name" value="Tetrahydromethanopterin_reductase"/>
    <property type="match status" value="1"/>
</dbReference>
<evidence type="ECO:0000256" key="1">
    <source>
        <dbReference type="ARBA" id="ARBA00023002"/>
    </source>
</evidence>
<name>A0A428WP92_AMYBA</name>
<dbReference type="InterPro" id="IPR036661">
    <property type="entry name" value="Luciferase-like_sf"/>
</dbReference>
<dbReference type="SUPFAM" id="SSF51679">
    <property type="entry name" value="Bacterial luciferase-like"/>
    <property type="match status" value="1"/>
</dbReference>
<proteinExistence type="predicted"/>
<sequence>MKLAVFLAYHSAVEVAVGAERLGVDFALVPEGFRSDAVSVLGAVAARTSAIALAPGVMQIPARTPVLTALTAAGLDALSGGRFRLALGLSNPDVSLGWYGVPFDRPLGRIREYVDVVRLALSGEPVRYRGKHFRLPPDESAEPAWLHAAPVRGDLPIYLAAVGPRNLELTGEIADGWIGVFNSPDGIAEALTHVAAGRARAGKSMAGFEVLPSVPIAVDEDPRVAARSLRPYFANFIGLGSKERSVYFALAVRLGYAAAAERIHEAIRAGDRAAAAAAVPFELIDRLSLLGDERRIRARMAEYARAGVTTLGLTLLAPTAAAQLAAVRVAVAAVAPAAEPVSR</sequence>
<keyword evidence="1" id="KW-0560">Oxidoreductase</keyword>
<dbReference type="PANTHER" id="PTHR43244:SF1">
    <property type="entry name" value="5,10-METHYLENETETRAHYDROMETHANOPTERIN REDUCTASE"/>
    <property type="match status" value="1"/>
</dbReference>
<dbReference type="InterPro" id="IPR050564">
    <property type="entry name" value="F420-G6PD/mer"/>
</dbReference>
<feature type="domain" description="Luciferase-like" evidence="2">
    <location>
        <begin position="9"/>
        <end position="309"/>
    </location>
</feature>
<keyword evidence="4" id="KW-1185">Reference proteome</keyword>
<dbReference type="Gene3D" id="3.20.20.30">
    <property type="entry name" value="Luciferase-like domain"/>
    <property type="match status" value="1"/>
</dbReference>
<comment type="caution">
    <text evidence="3">The sequence shown here is derived from an EMBL/GenBank/DDBJ whole genome shotgun (WGS) entry which is preliminary data.</text>
</comment>
<evidence type="ECO:0000313" key="3">
    <source>
        <dbReference type="EMBL" id="RSM44874.1"/>
    </source>
</evidence>
<accession>A0A428WP92</accession>
<evidence type="ECO:0000259" key="2">
    <source>
        <dbReference type="Pfam" id="PF00296"/>
    </source>
</evidence>
<dbReference type="GO" id="GO:0016705">
    <property type="term" value="F:oxidoreductase activity, acting on paired donors, with incorporation or reduction of molecular oxygen"/>
    <property type="evidence" value="ECO:0007669"/>
    <property type="project" value="InterPro"/>
</dbReference>